<gene>
    <name evidence="1" type="ORF">M787_001585</name>
</gene>
<accession>A0A173DYL9</accession>
<evidence type="ECO:0000313" key="1">
    <source>
        <dbReference type="EMBL" id="ANG66013.1"/>
    </source>
</evidence>
<dbReference type="Proteomes" id="UP000019147">
    <property type="component" value="Chromosome"/>
</dbReference>
<dbReference type="OrthoDB" id="18797at2"/>
<reference evidence="1 2" key="1">
    <citation type="journal article" date="2014" name="Syst. Appl. Microbiol.">
        <title>Evidence for the existence of two new members of the family Chlamydiaceae and proposal of Chlamydia avium sp. nov. and Chlamydia gallinacea sp. nov.</title>
        <authorList>
            <person name="Sachse K."/>
            <person name="Laroucau K."/>
            <person name="Riege K."/>
            <person name="Wehner S."/>
            <person name="Dilcher M."/>
            <person name="Creasy H.H."/>
            <person name="Weidmann M."/>
            <person name="Myers G."/>
            <person name="Vorimore F."/>
            <person name="Vicari N."/>
            <person name="Magnino S."/>
            <person name="Liebler-Tenorio E."/>
            <person name="Ruettger A."/>
            <person name="Bavoil P.M."/>
            <person name="Hufert F.T."/>
            <person name="Rossello-Mora R."/>
            <person name="Marz M."/>
        </authorList>
    </citation>
    <scope>NUCLEOTIDE SEQUENCE [LARGE SCALE GENOMIC DNA]</scope>
    <source>
        <strain evidence="1 2">08-1274/3</strain>
    </source>
</reference>
<protein>
    <submittedName>
        <fullName evidence="1">Uncharacterized protein</fullName>
    </submittedName>
</protein>
<name>A0A173DYL9_9CHLA</name>
<organism evidence="1 2">
    <name type="scientific">Chlamydia gallinacea 08-1274/3</name>
    <dbReference type="NCBI Taxonomy" id="1143323"/>
    <lineage>
        <taxon>Bacteria</taxon>
        <taxon>Pseudomonadati</taxon>
        <taxon>Chlamydiota</taxon>
        <taxon>Chlamydiia</taxon>
        <taxon>Chlamydiales</taxon>
        <taxon>Chlamydiaceae</taxon>
        <taxon>Chlamydia/Chlamydophila group</taxon>
        <taxon>Chlamydia</taxon>
    </lineage>
</organism>
<dbReference type="AlphaFoldDB" id="A0A173DYL9"/>
<dbReference type="KEGG" id="cgz:M787_001585"/>
<dbReference type="STRING" id="1143323.M787_001585"/>
<dbReference type="EMBL" id="CP015840">
    <property type="protein sequence ID" value="ANG66013.1"/>
    <property type="molecule type" value="Genomic_DNA"/>
</dbReference>
<proteinExistence type="predicted"/>
<evidence type="ECO:0000313" key="2">
    <source>
        <dbReference type="Proteomes" id="UP000019147"/>
    </source>
</evidence>
<dbReference type="eggNOG" id="ENOG502ZAEV">
    <property type="taxonomic scope" value="Bacteria"/>
</dbReference>
<sequence length="420" mass="46874">MVCGSSNYVGNIYGLSLQYDETKNMRASFSKSQDITSGMWVLDFPALKESLPDLRQEVIFLGSNNRPDALGGKFLLELASSKDRYVACANEKVYLQPLPLDEGGGFTFSPKGQPTDLWLECRPLSGDNRIEIRVRLLGVNKEMITSPKERETLCLSVPPRGLESWEIGGIRVDASFPVKQKIRRIGIDKFLLMHGGAAYADIASKERVDFISSSNENYSRYLSVGDILLWDGNSWRTCGEFQGDSSQVPLLEVKKIDEKSMLIEIWSVGGMAHQAFNLAKFTSSPMEIAEILKDFEFVGMRSWSRPILHVHGQRLILSPDDWIVYSETGGWEKIVRKEQLEAYLSGQISGPLLIFDKLEKDVRGFVFRGHMFNAQRTLVETVTLPLKQGGSVVDTEGKEEVSLAKPLLANNGGTHRRGGA</sequence>